<evidence type="ECO:0000259" key="3">
    <source>
        <dbReference type="PROSITE" id="PS50853"/>
    </source>
</evidence>
<dbReference type="CDD" id="cd00063">
    <property type="entry name" value="FN3"/>
    <property type="match status" value="1"/>
</dbReference>
<evidence type="ECO:0000256" key="2">
    <source>
        <dbReference type="SAM" id="SignalP"/>
    </source>
</evidence>
<dbReference type="PROSITE" id="PS50853">
    <property type="entry name" value="FN3"/>
    <property type="match status" value="1"/>
</dbReference>
<dbReference type="InterPro" id="IPR026444">
    <property type="entry name" value="Secre_tail"/>
</dbReference>
<evidence type="ECO:0000313" key="4">
    <source>
        <dbReference type="EMBL" id="KEY18804.1"/>
    </source>
</evidence>
<dbReference type="SUPFAM" id="SSF49265">
    <property type="entry name" value="Fibronectin type III"/>
    <property type="match status" value="1"/>
</dbReference>
<reference evidence="5 7" key="2">
    <citation type="submission" date="2018-12" db="EMBL/GenBank/DDBJ databases">
        <authorList>
            <consortium name="Pathogen Informatics"/>
        </authorList>
    </citation>
    <scope>NUCLEOTIDE SEQUENCE [LARGE SCALE GENOMIC DNA]</scope>
    <source>
        <strain evidence="5 7">NCTC13489</strain>
    </source>
</reference>
<dbReference type="InterPro" id="IPR013783">
    <property type="entry name" value="Ig-like_fold"/>
</dbReference>
<feature type="signal peptide" evidence="2">
    <location>
        <begin position="1"/>
        <end position="26"/>
    </location>
</feature>
<dbReference type="SUPFAM" id="SSF81296">
    <property type="entry name" value="E set domains"/>
    <property type="match status" value="1"/>
</dbReference>
<dbReference type="Proteomes" id="UP000270036">
    <property type="component" value="Chromosome"/>
</dbReference>
<dbReference type="SMART" id="SM00060">
    <property type="entry name" value="FN3"/>
    <property type="match status" value="1"/>
</dbReference>
<dbReference type="KEGG" id="cant:NCTC13489_01552"/>
<dbReference type="OrthoDB" id="1652165at2"/>
<evidence type="ECO:0000313" key="6">
    <source>
        <dbReference type="Proteomes" id="UP000028349"/>
    </source>
</evidence>
<dbReference type="InterPro" id="IPR014756">
    <property type="entry name" value="Ig_E-set"/>
</dbReference>
<dbReference type="Proteomes" id="UP000028349">
    <property type="component" value="Unassembled WGS sequence"/>
</dbReference>
<evidence type="ECO:0000313" key="7">
    <source>
        <dbReference type="Proteomes" id="UP000270036"/>
    </source>
</evidence>
<dbReference type="InterPro" id="IPR036116">
    <property type="entry name" value="FN3_sf"/>
</dbReference>
<dbReference type="NCBIfam" id="TIGR04183">
    <property type="entry name" value="Por_Secre_tail"/>
    <property type="match status" value="1"/>
</dbReference>
<organism evidence="5 7">
    <name type="scientific">Kaistella antarctica</name>
    <dbReference type="NCBI Taxonomy" id="266748"/>
    <lineage>
        <taxon>Bacteria</taxon>
        <taxon>Pseudomonadati</taxon>
        <taxon>Bacteroidota</taxon>
        <taxon>Flavobacteriia</taxon>
        <taxon>Flavobacteriales</taxon>
        <taxon>Weeksellaceae</taxon>
        <taxon>Chryseobacterium group</taxon>
        <taxon>Kaistella</taxon>
    </lineage>
</organism>
<dbReference type="STRING" id="266748.HY04_10045"/>
<feature type="domain" description="Fibronectin type-III" evidence="3">
    <location>
        <begin position="495"/>
        <end position="609"/>
    </location>
</feature>
<keyword evidence="6" id="KW-1185">Reference proteome</keyword>
<protein>
    <submittedName>
        <fullName evidence="5">Por secretion system C-terminal sorting domain</fullName>
    </submittedName>
</protein>
<proteinExistence type="predicted"/>
<dbReference type="InterPro" id="IPR003961">
    <property type="entry name" value="FN3_dom"/>
</dbReference>
<feature type="chain" id="PRO_5018764612" evidence="2">
    <location>
        <begin position="27"/>
        <end position="2378"/>
    </location>
</feature>
<reference evidence="4 6" key="1">
    <citation type="submission" date="2014-07" db="EMBL/GenBank/DDBJ databases">
        <authorList>
            <person name="Pisani N.G."/>
            <person name="Newman J.D."/>
        </authorList>
    </citation>
    <scope>NUCLEOTIDE SEQUENCE [LARGE SCALE GENOMIC DNA]</scope>
    <source>
        <strain evidence="4 6">LMG 24720</strain>
    </source>
</reference>
<accession>A0A3S4YJY7</accession>
<gene>
    <name evidence="4" type="ORF">HY04_10045</name>
    <name evidence="5" type="ORF">NCTC13489_01552</name>
</gene>
<dbReference type="EMBL" id="JPEP01000002">
    <property type="protein sequence ID" value="KEY18804.1"/>
    <property type="molecule type" value="Genomic_DNA"/>
</dbReference>
<name>A0A3S4YJY7_9FLAO</name>
<dbReference type="RefSeq" id="WP_034719364.1">
    <property type="nucleotide sequence ID" value="NZ_FOIX01000004.1"/>
</dbReference>
<dbReference type="Gene3D" id="2.60.40.10">
    <property type="entry name" value="Immunoglobulins"/>
    <property type="match status" value="2"/>
</dbReference>
<evidence type="ECO:0000256" key="1">
    <source>
        <dbReference type="ARBA" id="ARBA00022729"/>
    </source>
</evidence>
<keyword evidence="1 2" id="KW-0732">Signal</keyword>
<sequence>MIKYLHSKIALFLCLVFIVTSGEVSAQKTVFSDNFNTSFGENFTKGGQSIGASKWAVTSSGNGGYSARIHVGVMTITNNGLRNGVQNGWVLASTSTVNNPADPTSYDPTYKTTLNQNAGIVSWTLNIRQSHPTPRGFGIGNDQYGVAYLLAGTLGTTNAVGQGYAIQIGGNSGNESLRLVRYTNGMSTATTILSSQSTGPAKVGYSFMSVRVEYNPQTEEWKLFARVDANTSNASTSNFKNPSEVLPLKAQGTHTDSYTNRPLTLTGGFWNGGNTSNDAFIDNVEVSIALPEITSITPSSKTAATAGFTMTVTGKNFSGSSKVNWNGQERTTTYVSPTQINATITAADIAVSGTATVTVKTKTAISNEQIFTTIPSGQPILTLPNTTLDPMETVQGTASTAKTYTLRGDNLTAGATVTAPANFELSSNGSVWSDVLTLPNTGGGLTGQPLTLQARLKANALAGVYGGTISHASAGAATKFVTVSGKVFALKPTTRATDIKFSDITSTTFKINWTNGNGSQRLVVVKKATAVNVDPANGTTYEGNAVYKIGSNLGAENYVVYKGTGTSVSLKGLEPDTVYHVSVIEFNGADEVENYLTPGTPASTTTKISPSGLQVNAVDTSYKIDFDQTVDGVNSEAFKGEGIRQDVQPGQLDSDSWAFTGFAAGDLGFGENSVAGTSYEMGSSMGNTPASGIYGFNIGTSSENYALGIHPGGADFNSGTITLKVQNKTAVPMTSVNIGYKVYVYNDQASATKIEFSTSTTENGAFTTITSLEVNSPATPDLNPDWKASYRVATISELSVAPGEYYYIRWNGSSTAGSAAQDEFAIDDIEVIANPTSTFASFAGIAEDFVLQGNARLPRNLPEEASGDLTVKTELIFNGGKLFINNNTLTIASNVTNTSAGGLSGGLMSKIIIRGNNNPSLSFNQGTPGTTNGLQSLSLLGTTANTVIIQDDLLVSNLLHIDGLQTLNFPKDVKLMGNLSTIENNGTITTRNTTINPLPSNKDWGSTGEVHYNNPAANASQTIVSGTYNNLTVSPKKGSTARGNITVRGQLHLPNTNASATKGSLDMSTHTLTMEADAVNSGIGEVTGRVTRNSFVFNKLYTFGHPNASITFAPAGTLPSTMSAILTIGNAPTWRPGAIKRFYDVMQTGASGTKAIIRQHYLDSELNGNAENRLVNWGHKTTTDPVTTFEQGKSNNDSTDNWVEITNADVSLYFQSEPGKVFITLDETEATVLTWNGSVSNSWTTSENWTPLGTPSALTKVIIPNVTGLPHQPILNLTGELGSLVIEDGGILNSPVDAELIMIGGAGAWQNYGSGKFNPSTSNVIFKNIDATISGSTTFNDLTIFSGAGLRALDGNFMSIAGAFVNNGTMFTALTPNTIQFIGTNQNIPTPGGLAFGGYHHLIIGNAVLGTGAVFPSNLNVIGNLEILKRVDFSGTTINLTGITPQTISGTVIDFNNLVVNKDSGSVILGSNITISGTLNLQSGNIDIKNRTLTLGQTPVVGNFDTNHMIIADGTGSVRRTFKTKEAYLFPIGDDKNTLDYSPITVNITSGTFADGLVAVSVSDEKHPANASTDHHLKRYWNVSQTGISNAVATITGTYVPTDLVGDESSLAAGQLQGTFNAVTNPWKKFAPLATNTLVAKNTLLPSGENSVFTGIKGGEFSVEIYGYGGFCQGSQAFLEAVTDGGDAPFTYIWSHALPNENVVSVPTDVVGTINYTVTVRDANGFEATEVVGPVEVFAPSVGGTVTITNPVSCSTTLELSGKLGEVLYWQRSTTIDFTEETTLNIGNTTSTLTNREIGIIDAPIYFRAVVQNGPCGQVVSDVVAIATNSTTWNGTAWTNNAPTPSSSVIFAANYETSAGGLTICNFRVNEGFTLTIKKDSPMTVQNDIINYGDIIVESDANLVQVSDTGEYRTNPLLNSLPTFTVQREATIKRLDYVYWSSPVADQNLRAFSPGTIITRFLAYDESDDYFKAIFPAEGPTDNPATKVFSPAKGYAIRAKNNQNATTSTAWPGQFVGKPNNGVVNFNLKKDGNGYNLVGNPYASNIKLKGDNSLFSQNAAVIDQLAYFWTNVSANVTAAGSGYTQNNYAILNGLGSIAAPGNPETEEVGTEEPTTTAKVGQGFIVKAKEAGKNQNLVFKNSIRNAGESIFFDKKQEEEKDRFWLRLTTPNQYSTTMLVGYVPTATNGFEYSYDAPLMSVGSDSFFSVLEDRKLGIQGRQYPLNTNDVVALGTNHYVAGDHVISLQKAEGIFANGQNIYLKDKKTNTVTNLSAGNYTFAAVEGLTEGRFEIIYENDIVLGTGSSNKDELMVYRDGTDFIIKSASKKISEVEVYDTSGRLMIKLNPNQTEVRIEGQALINSVYVLKIYQNGKVTTRKIIR</sequence>
<dbReference type="EMBL" id="LR134441">
    <property type="protein sequence ID" value="VEH99474.1"/>
    <property type="molecule type" value="Genomic_DNA"/>
</dbReference>
<evidence type="ECO:0000313" key="5">
    <source>
        <dbReference type="EMBL" id="VEH99474.1"/>
    </source>
</evidence>